<dbReference type="KEGG" id="fln:FLA_3033"/>
<dbReference type="EMBL" id="FTOR01000002">
    <property type="protein sequence ID" value="SIS96359.1"/>
    <property type="molecule type" value="Genomic_DNA"/>
</dbReference>
<dbReference type="Proteomes" id="UP000186917">
    <property type="component" value="Unassembled WGS sequence"/>
</dbReference>
<dbReference type="InterPro" id="IPR009003">
    <property type="entry name" value="Peptidase_S1_PA"/>
</dbReference>
<gene>
    <name evidence="1" type="ORF">SAMN05421788_102357</name>
</gene>
<dbReference type="SUPFAM" id="SSF50494">
    <property type="entry name" value="Trypsin-like serine proteases"/>
    <property type="match status" value="1"/>
</dbReference>
<organism evidence="1 2">
    <name type="scientific">Filimonas lacunae</name>
    <dbReference type="NCBI Taxonomy" id="477680"/>
    <lineage>
        <taxon>Bacteria</taxon>
        <taxon>Pseudomonadati</taxon>
        <taxon>Bacteroidota</taxon>
        <taxon>Chitinophagia</taxon>
        <taxon>Chitinophagales</taxon>
        <taxon>Chitinophagaceae</taxon>
        <taxon>Filimonas</taxon>
    </lineage>
</organism>
<evidence type="ECO:0000313" key="1">
    <source>
        <dbReference type="EMBL" id="SIS96359.1"/>
    </source>
</evidence>
<reference evidence="2" key="1">
    <citation type="submission" date="2017-01" db="EMBL/GenBank/DDBJ databases">
        <authorList>
            <person name="Varghese N."/>
            <person name="Submissions S."/>
        </authorList>
    </citation>
    <scope>NUCLEOTIDE SEQUENCE [LARGE SCALE GENOMIC DNA]</scope>
    <source>
        <strain evidence="2">DSM 21054</strain>
    </source>
</reference>
<evidence type="ECO:0000313" key="2">
    <source>
        <dbReference type="Proteomes" id="UP000186917"/>
    </source>
</evidence>
<sequence length="307" mass="34330">MRMLLLFVIYMSVTFFKTIGQPRETIESFRSKIVSFGVVSKMKIFDSLNNFKLKEFYDVVGSGIVCYVPYKDDLMLCVVTAKHVLYDPKIGYAPRSLKIRFANKDTLSVTEYLGEDVMLYTSKGESYWFPHPDSTVDLVCLPLSEGDNFSFVRNGHTSISTLSYSSFANENDLYESKSILCAGFPGVVGSDYLTRAIFRNGIIAWTSPKKPELNNFLIDCNVFPGNSGGPVFVNNGILPLGDSLSLRFAGIVIQKRRKINNVFNEKMDVIKDGLGKVVFSEESIGIGIVVPYGRVQELLNAFMNAIK</sequence>
<dbReference type="RefSeq" id="WP_076378044.1">
    <property type="nucleotide sequence ID" value="NZ_AP017422.1"/>
</dbReference>
<protein>
    <submittedName>
        <fullName evidence="1">V8-like Glu-specific endopeptidase</fullName>
    </submittedName>
</protein>
<dbReference type="OrthoDB" id="4696264at2"/>
<keyword evidence="2" id="KW-1185">Reference proteome</keyword>
<dbReference type="InterPro" id="IPR043504">
    <property type="entry name" value="Peptidase_S1_PA_chymotrypsin"/>
</dbReference>
<dbReference type="Pfam" id="PF13365">
    <property type="entry name" value="Trypsin_2"/>
    <property type="match status" value="1"/>
</dbReference>
<dbReference type="Gene3D" id="2.40.10.10">
    <property type="entry name" value="Trypsin-like serine proteases"/>
    <property type="match status" value="1"/>
</dbReference>
<accession>A0A173MHC6</accession>
<proteinExistence type="predicted"/>
<dbReference type="AlphaFoldDB" id="A0A173MHC6"/>
<name>A0A173MHC6_9BACT</name>